<dbReference type="Gene3D" id="4.10.220.110">
    <property type="match status" value="1"/>
</dbReference>
<dbReference type="EMBL" id="JAGTJJ010000007">
    <property type="protein sequence ID" value="MDC3982215.1"/>
    <property type="molecule type" value="Genomic_DNA"/>
</dbReference>
<dbReference type="SUPFAM" id="SSF69349">
    <property type="entry name" value="Phage fibre proteins"/>
    <property type="match status" value="1"/>
</dbReference>
<dbReference type="AlphaFoldDB" id="A0A9X3X477"/>
<keyword evidence="4" id="KW-1185">Reference proteome</keyword>
<feature type="compositionally biased region" description="Polar residues" evidence="1">
    <location>
        <begin position="490"/>
        <end position="504"/>
    </location>
</feature>
<reference evidence="3 4" key="1">
    <citation type="submission" date="2021-04" db="EMBL/GenBank/DDBJ databases">
        <title>Genome analysis of Polyangium sp.</title>
        <authorList>
            <person name="Li Y."/>
            <person name="Wang J."/>
        </authorList>
    </citation>
    <scope>NUCLEOTIDE SEQUENCE [LARGE SCALE GENOMIC DNA]</scope>
    <source>
        <strain evidence="3 4">SDU14</strain>
    </source>
</reference>
<evidence type="ECO:0000313" key="3">
    <source>
        <dbReference type="EMBL" id="MDC3982215.1"/>
    </source>
</evidence>
<dbReference type="Proteomes" id="UP001151081">
    <property type="component" value="Unassembled WGS sequence"/>
</dbReference>
<dbReference type="InterPro" id="IPR006533">
    <property type="entry name" value="T6SS_Vgr_RhsGE"/>
</dbReference>
<evidence type="ECO:0000313" key="4">
    <source>
        <dbReference type="Proteomes" id="UP001151081"/>
    </source>
</evidence>
<evidence type="ECO:0000256" key="1">
    <source>
        <dbReference type="SAM" id="MobiDB-lite"/>
    </source>
</evidence>
<feature type="compositionally biased region" description="Basic and acidic residues" evidence="1">
    <location>
        <begin position="505"/>
        <end position="516"/>
    </location>
</feature>
<evidence type="ECO:0000259" key="2">
    <source>
        <dbReference type="Pfam" id="PF22178"/>
    </source>
</evidence>
<dbReference type="InterPro" id="IPR017847">
    <property type="entry name" value="T6SS_RhsGE_Vgr_subset"/>
</dbReference>
<comment type="caution">
    <text evidence="3">The sequence shown here is derived from an EMBL/GenBank/DDBJ whole genome shotgun (WGS) entry which is preliminary data.</text>
</comment>
<feature type="region of interest" description="Disordered" evidence="1">
    <location>
        <begin position="490"/>
        <end position="527"/>
    </location>
</feature>
<organism evidence="3 4">
    <name type="scientific">Polyangium jinanense</name>
    <dbReference type="NCBI Taxonomy" id="2829994"/>
    <lineage>
        <taxon>Bacteria</taxon>
        <taxon>Pseudomonadati</taxon>
        <taxon>Myxococcota</taxon>
        <taxon>Polyangia</taxon>
        <taxon>Polyangiales</taxon>
        <taxon>Polyangiaceae</taxon>
        <taxon>Polyangium</taxon>
    </lineage>
</organism>
<gene>
    <name evidence="3" type="primary">tssI</name>
    <name evidence="3" type="ORF">KEG57_16975</name>
</gene>
<proteinExistence type="predicted"/>
<feature type="compositionally biased region" description="Polar residues" evidence="1">
    <location>
        <begin position="517"/>
        <end position="527"/>
    </location>
</feature>
<dbReference type="InterPro" id="IPR037026">
    <property type="entry name" value="Vgr_OB-fold_dom_sf"/>
</dbReference>
<accession>A0A9X3X477</accession>
<protein>
    <submittedName>
        <fullName evidence="3">Type VI secretion system tip protein VgrG</fullName>
    </submittedName>
</protein>
<name>A0A9X3X477_9BACT</name>
<feature type="domain" description="Gp5/Type VI secretion system Vgr C-terminal trimerisation" evidence="2">
    <location>
        <begin position="455"/>
        <end position="563"/>
    </location>
</feature>
<dbReference type="Pfam" id="PF05954">
    <property type="entry name" value="Phage_GPD"/>
    <property type="match status" value="1"/>
</dbReference>
<dbReference type="NCBIfam" id="TIGR03361">
    <property type="entry name" value="VI_Rhs_Vgr"/>
    <property type="match status" value="1"/>
</dbReference>
<dbReference type="SUPFAM" id="SSF69255">
    <property type="entry name" value="gp5 N-terminal domain-like"/>
    <property type="match status" value="1"/>
</dbReference>
<dbReference type="Gene3D" id="3.55.50.10">
    <property type="entry name" value="Baseplate protein-like domains"/>
    <property type="match status" value="1"/>
</dbReference>
<dbReference type="Gene3D" id="2.30.110.50">
    <property type="match status" value="1"/>
</dbReference>
<sequence>MSEVVALFCDAFGENRVLSVSGREAMDELSVWRVEVVSDDGEIDVEALLDQEAAVGLTDSVGNVRQIPLIVDEAAYIGMERIGHRYEIILKSRLSSLVIRRGYRVFQDKTTQEIVDELLRAAGATDVKWRIGGQYAKRAYTVQYGESEWDFLARLLGEEGIHVWFDELDERPTILFGDGNTSHDGIEGGAFLPFEDPGGLVTSPAAITHLTAIWSTTPTRAQVRDYSPEHPDVLVEGTAGEGAAEYYEYPARLSITDSAAPRAAVRLEQLARFAHRLEAKSSNLRLRPGRVVQIAGAADAWFDGKFLVVSVEHEARPPSRDEAAARAYANRALLVPFREERYFRPAIPSARPAVDGLDTAVVTGPSGQEIHVDGLGQAKVRFRWDRSGITDDRSSCWVRSIQAPMSNSMALPRVGWEVPIAYENGDPDRPLLLGRVYNGGAKSPYPQPAHKATTTFQTATSPSDGTTHELRMGDDAGAMEMFVHATRDQTTTVGGSNETTVASNRSDDVKKSRETTVESAQSTSVGGNQSVTVGANCNVAVTGSRSQVVAGNEEIGLVGSQTTQVEGTYTELIGGFYGLRCNASNTKVQGAFSQMIGGALSTTSGLGTNQSVAAARGERVGGLRAYTAASVYADTTRGAKSVTAGAATDNAGTHIACVATASGSINVGGVAAFNAGGTLVVDAASIDFRAASLTANGGSIMKLQGALKASGKLVMDGAKTKVKRTTEVE</sequence>
<dbReference type="NCBIfam" id="TIGR01646">
    <property type="entry name" value="vgr_GE"/>
    <property type="match status" value="1"/>
</dbReference>
<dbReference type="Pfam" id="PF22178">
    <property type="entry name" value="Gp5_trimer_C"/>
    <property type="match status" value="1"/>
</dbReference>
<dbReference type="InterPro" id="IPR054030">
    <property type="entry name" value="Gp5_Vgr_C"/>
</dbReference>
<dbReference type="Gene3D" id="2.40.50.230">
    <property type="entry name" value="Gp5 N-terminal domain"/>
    <property type="match status" value="1"/>
</dbReference>
<dbReference type="RefSeq" id="WP_272420639.1">
    <property type="nucleotide sequence ID" value="NZ_JAGTJJ010000007.1"/>
</dbReference>
<dbReference type="SUPFAM" id="SSF69279">
    <property type="entry name" value="Phage tail proteins"/>
    <property type="match status" value="2"/>
</dbReference>